<reference evidence="1" key="1">
    <citation type="submission" date="2020-01" db="EMBL/GenBank/DDBJ databases">
        <authorList>
            <consortium name="DOE Joint Genome Institute"/>
            <person name="Haridas S."/>
            <person name="Albert R."/>
            <person name="Binder M."/>
            <person name="Bloem J."/>
            <person name="Labutti K."/>
            <person name="Salamov A."/>
            <person name="Andreopoulos B."/>
            <person name="Baker S.E."/>
            <person name="Barry K."/>
            <person name="Bills G."/>
            <person name="Bluhm B.H."/>
            <person name="Cannon C."/>
            <person name="Castanera R."/>
            <person name="Culley D.E."/>
            <person name="Daum C."/>
            <person name="Ezra D."/>
            <person name="Gonzalez J.B."/>
            <person name="Henrissat B."/>
            <person name="Kuo A."/>
            <person name="Liang C."/>
            <person name="Lipzen A."/>
            <person name="Lutzoni F."/>
            <person name="Magnuson J."/>
            <person name="Mondo S."/>
            <person name="Nolan M."/>
            <person name="Ohm R."/>
            <person name="Pangilinan J."/>
            <person name="Park H.-J."/>
            <person name="Ramirez L."/>
            <person name="Alfaro M."/>
            <person name="Sun H."/>
            <person name="Tritt A."/>
            <person name="Yoshinaga Y."/>
            <person name="Zwiers L.-H."/>
            <person name="Turgeon B.G."/>
            <person name="Goodwin S.B."/>
            <person name="Spatafora J.W."/>
            <person name="Crous P.W."/>
            <person name="Grigoriev I.V."/>
        </authorList>
    </citation>
    <scope>NUCLEOTIDE SEQUENCE</scope>
    <source>
        <strain evidence="1">P77</strain>
    </source>
</reference>
<dbReference type="OrthoDB" id="5412893at2759"/>
<evidence type="ECO:0000313" key="2">
    <source>
        <dbReference type="Proteomes" id="UP000800040"/>
    </source>
</evidence>
<evidence type="ECO:0000313" key="1">
    <source>
        <dbReference type="EMBL" id="KAF1830983.1"/>
    </source>
</evidence>
<sequence>MAYSRILNPRNLALFSIASLGSGYFMVKSRALSDKQRTRAEGDYTVTVDRSGGGI</sequence>
<protein>
    <submittedName>
        <fullName evidence="1">Uncharacterized protein</fullName>
    </submittedName>
</protein>
<proteinExistence type="predicted"/>
<keyword evidence="2" id="KW-1185">Reference proteome</keyword>
<accession>A0A6A5KC84</accession>
<dbReference type="EMBL" id="ML975377">
    <property type="protein sequence ID" value="KAF1830983.1"/>
    <property type="molecule type" value="Genomic_DNA"/>
</dbReference>
<organism evidence="1 2">
    <name type="scientific">Decorospora gaudefroyi</name>
    <dbReference type="NCBI Taxonomy" id="184978"/>
    <lineage>
        <taxon>Eukaryota</taxon>
        <taxon>Fungi</taxon>
        <taxon>Dikarya</taxon>
        <taxon>Ascomycota</taxon>
        <taxon>Pezizomycotina</taxon>
        <taxon>Dothideomycetes</taxon>
        <taxon>Pleosporomycetidae</taxon>
        <taxon>Pleosporales</taxon>
        <taxon>Pleosporineae</taxon>
        <taxon>Pleosporaceae</taxon>
        <taxon>Decorospora</taxon>
    </lineage>
</organism>
<gene>
    <name evidence="1" type="ORF">BDW02DRAFT_601182</name>
</gene>
<dbReference type="AlphaFoldDB" id="A0A6A5KC84"/>
<dbReference type="Proteomes" id="UP000800040">
    <property type="component" value="Unassembled WGS sequence"/>
</dbReference>
<name>A0A6A5KC84_9PLEO</name>